<feature type="region of interest" description="Disordered" evidence="1">
    <location>
        <begin position="573"/>
        <end position="596"/>
    </location>
</feature>
<proteinExistence type="predicted"/>
<reference evidence="2 3" key="1">
    <citation type="submission" date="2020-06" db="EMBL/GenBank/DDBJ databases">
        <authorList>
            <person name="Li R."/>
            <person name="Bekaert M."/>
        </authorList>
    </citation>
    <scope>NUCLEOTIDE SEQUENCE [LARGE SCALE GENOMIC DNA]</scope>
    <source>
        <strain evidence="3">wild</strain>
    </source>
</reference>
<name>A0A6J8B8Q2_MYTCO</name>
<sequence length="596" mass="67190">MILTSAGVGCNVQIIQLAPLNSDDAELLLSEISLLNTYKTEEYTICDQHLKYVKEENRLTWVRRKCCIPSSISAHKGLAKGDRKITKDVMCKILSTTCLVVPIGAPICTNCRKDLSVQQKIKPVETICHESYAEGATSCIAITEEKRERHTIVEVNCFSDADSESQPIFSQDSEASVCGIGKLEKLNAYLEITNVSPIKEKTTPLSTSCEKTRKKCVSKALECLTAICSTICPCEGEELETMVLQATQTLLNERYLTLYKILNDCSASVRKCIEGLDYYVAEGGRSFLDLENIIEKLEITDERKKEMISCLLSGKRYLKSDFKVHIEAESNIADHCRLFALSEGEVQCGHSHTEICLQCRNLDEILNEISTIVQNVNWENKDAVLFQVLYMLSQLLIALQTGKPIMRSRNQEDAMLDLVRELKDGQVLVICDWAMKMLPRKYKEGQIDWFAKRGMNWHISVSVFKEQGCIKNFTHVHIFSAQISQDSPIISSLIKDTVADLHTLIPDIQEIHIYSDNAGCYKNTLMMASLRRDVGNKLKSYNFSEVQDGKVYHETARMTTVGTLIPRGQSVFPHHHEKTQNSGEAADNNFPNDKFL</sequence>
<evidence type="ECO:0000313" key="3">
    <source>
        <dbReference type="Proteomes" id="UP000507470"/>
    </source>
</evidence>
<gene>
    <name evidence="2" type="ORF">MCOR_15928</name>
</gene>
<dbReference type="EMBL" id="CACVKT020002759">
    <property type="protein sequence ID" value="CAC5379926.1"/>
    <property type="molecule type" value="Genomic_DNA"/>
</dbReference>
<evidence type="ECO:0000256" key="1">
    <source>
        <dbReference type="SAM" id="MobiDB-lite"/>
    </source>
</evidence>
<organism evidence="2 3">
    <name type="scientific">Mytilus coruscus</name>
    <name type="common">Sea mussel</name>
    <dbReference type="NCBI Taxonomy" id="42192"/>
    <lineage>
        <taxon>Eukaryota</taxon>
        <taxon>Metazoa</taxon>
        <taxon>Spiralia</taxon>
        <taxon>Lophotrochozoa</taxon>
        <taxon>Mollusca</taxon>
        <taxon>Bivalvia</taxon>
        <taxon>Autobranchia</taxon>
        <taxon>Pteriomorphia</taxon>
        <taxon>Mytilida</taxon>
        <taxon>Mytiloidea</taxon>
        <taxon>Mytilidae</taxon>
        <taxon>Mytilinae</taxon>
        <taxon>Mytilus</taxon>
    </lineage>
</organism>
<dbReference type="OrthoDB" id="5982322at2759"/>
<accession>A0A6J8B8Q2</accession>
<dbReference type="Proteomes" id="UP000507470">
    <property type="component" value="Unassembled WGS sequence"/>
</dbReference>
<dbReference type="AlphaFoldDB" id="A0A6J8B8Q2"/>
<evidence type="ECO:0000313" key="2">
    <source>
        <dbReference type="EMBL" id="CAC5379926.1"/>
    </source>
</evidence>
<keyword evidence="3" id="KW-1185">Reference proteome</keyword>
<protein>
    <submittedName>
        <fullName evidence="2">Uncharacterized protein</fullName>
    </submittedName>
</protein>